<evidence type="ECO:0000256" key="1">
    <source>
        <dbReference type="SAM" id="MobiDB-lite"/>
    </source>
</evidence>
<evidence type="ECO:0000259" key="2">
    <source>
        <dbReference type="Pfam" id="PF12776"/>
    </source>
</evidence>
<keyword evidence="4" id="KW-1185">Reference proteome</keyword>
<sequence>MAPNLVAGSNDVGTAKNVKTDRSRRTWSVREEEILLATMKELAANGWRGDNGYRAGYLTRIREAIKLEFPNTDILTHPHIYSKITTWKKNYGSLMMMLNHSGIGFNSDGKYKIECDDEQWAQFVKVCDSNAKYMRNKSWSLIEDWKEIFGKDRANGPNKVHVSDAVGRIYGTKEYPTDDAGISQHMTLQDLFPDESFPDGVLPEMKVVKKRKLDDKMDGVLHLMSQIHTDTNERLKEISARIGYEFDLSTKRSEVFDQLKGIPGLTLKQQFYVSKKLVKELELMDLF</sequence>
<evidence type="ECO:0000313" key="3">
    <source>
        <dbReference type="EMBL" id="KAG6411838.1"/>
    </source>
</evidence>
<dbReference type="Pfam" id="PF12776">
    <property type="entry name" value="Myb_DNA-bind_3"/>
    <property type="match status" value="1"/>
</dbReference>
<evidence type="ECO:0000313" key="4">
    <source>
        <dbReference type="Proteomes" id="UP000298416"/>
    </source>
</evidence>
<dbReference type="InterPro" id="IPR024752">
    <property type="entry name" value="Myb/SANT-like_dom"/>
</dbReference>
<proteinExistence type="predicted"/>
<reference evidence="3" key="1">
    <citation type="submission" date="2018-01" db="EMBL/GenBank/DDBJ databases">
        <authorList>
            <person name="Mao J.F."/>
        </authorList>
    </citation>
    <scope>NUCLEOTIDE SEQUENCE</scope>
    <source>
        <strain evidence="3">Huo1</strain>
        <tissue evidence="3">Leaf</tissue>
    </source>
</reference>
<feature type="region of interest" description="Disordered" evidence="1">
    <location>
        <begin position="1"/>
        <end position="20"/>
    </location>
</feature>
<dbReference type="PANTHER" id="PTHR46250">
    <property type="entry name" value="MYB/SANT-LIKE DNA-BINDING DOMAIN PROTEIN-RELATED"/>
    <property type="match status" value="1"/>
</dbReference>
<dbReference type="Proteomes" id="UP000298416">
    <property type="component" value="Unassembled WGS sequence"/>
</dbReference>
<reference evidence="3" key="2">
    <citation type="submission" date="2020-08" db="EMBL/GenBank/DDBJ databases">
        <title>Plant Genome Project.</title>
        <authorList>
            <person name="Zhang R.-G."/>
        </authorList>
    </citation>
    <scope>NUCLEOTIDE SEQUENCE</scope>
    <source>
        <strain evidence="3">Huo1</strain>
        <tissue evidence="3">Leaf</tissue>
    </source>
</reference>
<accession>A0A8X8ZP60</accession>
<dbReference type="PANTHER" id="PTHR46250:SF15">
    <property type="entry name" value="OS01G0523800 PROTEIN"/>
    <property type="match status" value="1"/>
</dbReference>
<organism evidence="3">
    <name type="scientific">Salvia splendens</name>
    <name type="common">Scarlet sage</name>
    <dbReference type="NCBI Taxonomy" id="180675"/>
    <lineage>
        <taxon>Eukaryota</taxon>
        <taxon>Viridiplantae</taxon>
        <taxon>Streptophyta</taxon>
        <taxon>Embryophyta</taxon>
        <taxon>Tracheophyta</taxon>
        <taxon>Spermatophyta</taxon>
        <taxon>Magnoliopsida</taxon>
        <taxon>eudicotyledons</taxon>
        <taxon>Gunneridae</taxon>
        <taxon>Pentapetalae</taxon>
        <taxon>asterids</taxon>
        <taxon>lamiids</taxon>
        <taxon>Lamiales</taxon>
        <taxon>Lamiaceae</taxon>
        <taxon>Nepetoideae</taxon>
        <taxon>Mentheae</taxon>
        <taxon>Salviinae</taxon>
        <taxon>Salvia</taxon>
        <taxon>Salvia subgen. Calosphace</taxon>
        <taxon>core Calosphace</taxon>
    </lineage>
</organism>
<feature type="domain" description="Myb/SANT-like" evidence="2">
    <location>
        <begin position="26"/>
        <end position="122"/>
    </location>
</feature>
<dbReference type="AlphaFoldDB" id="A0A8X8ZP60"/>
<dbReference type="EMBL" id="PNBA02000010">
    <property type="protein sequence ID" value="KAG6411838.1"/>
    <property type="molecule type" value="Genomic_DNA"/>
</dbReference>
<comment type="caution">
    <text evidence="3">The sequence shown here is derived from an EMBL/GenBank/DDBJ whole genome shotgun (WGS) entry which is preliminary data.</text>
</comment>
<gene>
    <name evidence="3" type="ORF">SASPL_129922</name>
</gene>
<protein>
    <recommendedName>
        <fullName evidence="2">Myb/SANT-like domain-containing protein</fullName>
    </recommendedName>
</protein>
<name>A0A8X8ZP60_SALSN</name>